<feature type="compositionally biased region" description="Basic residues" evidence="1">
    <location>
        <begin position="106"/>
        <end position="116"/>
    </location>
</feature>
<name>A0A4C1Y6N8_EUMVA</name>
<dbReference type="EMBL" id="BGZK01001112">
    <property type="protein sequence ID" value="GBP71556.1"/>
    <property type="molecule type" value="Genomic_DNA"/>
</dbReference>
<evidence type="ECO:0000256" key="1">
    <source>
        <dbReference type="SAM" id="MobiDB-lite"/>
    </source>
</evidence>
<accession>A0A4C1Y6N8</accession>
<organism evidence="2 3">
    <name type="scientific">Eumeta variegata</name>
    <name type="common">Bagworm moth</name>
    <name type="synonym">Eumeta japonica</name>
    <dbReference type="NCBI Taxonomy" id="151549"/>
    <lineage>
        <taxon>Eukaryota</taxon>
        <taxon>Metazoa</taxon>
        <taxon>Ecdysozoa</taxon>
        <taxon>Arthropoda</taxon>
        <taxon>Hexapoda</taxon>
        <taxon>Insecta</taxon>
        <taxon>Pterygota</taxon>
        <taxon>Neoptera</taxon>
        <taxon>Endopterygota</taxon>
        <taxon>Lepidoptera</taxon>
        <taxon>Glossata</taxon>
        <taxon>Ditrysia</taxon>
        <taxon>Tineoidea</taxon>
        <taxon>Psychidae</taxon>
        <taxon>Oiketicinae</taxon>
        <taxon>Eumeta</taxon>
    </lineage>
</organism>
<reference evidence="2 3" key="1">
    <citation type="journal article" date="2019" name="Commun. Biol.">
        <title>The bagworm genome reveals a unique fibroin gene that provides high tensile strength.</title>
        <authorList>
            <person name="Kono N."/>
            <person name="Nakamura H."/>
            <person name="Ohtoshi R."/>
            <person name="Tomita M."/>
            <person name="Numata K."/>
            <person name="Arakawa K."/>
        </authorList>
    </citation>
    <scope>NUCLEOTIDE SEQUENCE [LARGE SCALE GENOMIC DNA]</scope>
</reference>
<protein>
    <submittedName>
        <fullName evidence="2">Uncharacterized protein</fullName>
    </submittedName>
</protein>
<sequence>MPFADEPRAPCVLSLGTTSASTRRPRCAARMRRRYPRPVRSGSGLRGSYSSSSAHLSHPDRRHETEGLVFEGLTFYRFVLCRGAQLGRQSRSDKLSSVRSALGPFTRRRSKTKRAQQRNSAEKWPGTYKSGAGAARLTAHHKYVKTAIKQLEISPAGWTTFTPELKATTEIKPPLNFSGEVQQHSASLE</sequence>
<feature type="region of interest" description="Disordered" evidence="1">
    <location>
        <begin position="92"/>
        <end position="127"/>
    </location>
</feature>
<dbReference type="Proteomes" id="UP000299102">
    <property type="component" value="Unassembled WGS sequence"/>
</dbReference>
<proteinExistence type="predicted"/>
<evidence type="ECO:0000313" key="2">
    <source>
        <dbReference type="EMBL" id="GBP71556.1"/>
    </source>
</evidence>
<feature type="compositionally biased region" description="Low complexity" evidence="1">
    <location>
        <begin position="38"/>
        <end position="56"/>
    </location>
</feature>
<comment type="caution">
    <text evidence="2">The sequence shown here is derived from an EMBL/GenBank/DDBJ whole genome shotgun (WGS) entry which is preliminary data.</text>
</comment>
<feature type="compositionally biased region" description="Basic residues" evidence="1">
    <location>
        <begin position="23"/>
        <end position="37"/>
    </location>
</feature>
<gene>
    <name evidence="2" type="ORF">EVAR_50617_1</name>
</gene>
<dbReference type="AlphaFoldDB" id="A0A4C1Y6N8"/>
<keyword evidence="3" id="KW-1185">Reference proteome</keyword>
<feature type="region of interest" description="Disordered" evidence="1">
    <location>
        <begin position="22"/>
        <end position="62"/>
    </location>
</feature>
<evidence type="ECO:0000313" key="3">
    <source>
        <dbReference type="Proteomes" id="UP000299102"/>
    </source>
</evidence>